<comment type="similarity">
    <text evidence="2">Belongs to the transcriptional coactivator PC4 family.</text>
</comment>
<proteinExistence type="inferred from homology"/>
<accession>A0AAE0N7N6</accession>
<dbReference type="PANTHER" id="PTHR13215">
    <property type="entry name" value="RNA POLYMERASE II TRANSCRIPTIONAL COACTIVATOR"/>
    <property type="match status" value="1"/>
</dbReference>
<evidence type="ECO:0000313" key="10">
    <source>
        <dbReference type="Proteomes" id="UP001287356"/>
    </source>
</evidence>
<keyword evidence="10" id="KW-1185">Reference proteome</keyword>
<dbReference type="GO" id="GO:0003677">
    <property type="term" value="F:DNA binding"/>
    <property type="evidence" value="ECO:0007669"/>
    <property type="project" value="UniProtKB-KW"/>
</dbReference>
<dbReference type="InterPro" id="IPR003173">
    <property type="entry name" value="PC4_C"/>
</dbReference>
<dbReference type="EMBL" id="JAULSN010000004">
    <property type="protein sequence ID" value="KAK3373305.1"/>
    <property type="molecule type" value="Genomic_DNA"/>
</dbReference>
<name>A0AAE0N7N6_9PEZI</name>
<evidence type="ECO:0000256" key="3">
    <source>
        <dbReference type="ARBA" id="ARBA00023015"/>
    </source>
</evidence>
<dbReference type="Proteomes" id="UP001287356">
    <property type="component" value="Unassembled WGS sequence"/>
</dbReference>
<reference evidence="9" key="2">
    <citation type="submission" date="2023-06" db="EMBL/GenBank/DDBJ databases">
        <authorList>
            <consortium name="Lawrence Berkeley National Laboratory"/>
            <person name="Haridas S."/>
            <person name="Hensen N."/>
            <person name="Bonometti L."/>
            <person name="Westerberg I."/>
            <person name="Brannstrom I.O."/>
            <person name="Guillou S."/>
            <person name="Cros-Aarteil S."/>
            <person name="Calhoun S."/>
            <person name="Kuo A."/>
            <person name="Mondo S."/>
            <person name="Pangilinan J."/>
            <person name="Riley R."/>
            <person name="Labutti K."/>
            <person name="Andreopoulos B."/>
            <person name="Lipzen A."/>
            <person name="Chen C."/>
            <person name="Yanf M."/>
            <person name="Daum C."/>
            <person name="Ng V."/>
            <person name="Clum A."/>
            <person name="Steindorff A."/>
            <person name="Ohm R."/>
            <person name="Martin F."/>
            <person name="Silar P."/>
            <person name="Natvig D."/>
            <person name="Lalanne C."/>
            <person name="Gautier V."/>
            <person name="Ament-Velasquez S.L."/>
            <person name="Kruys A."/>
            <person name="Hutchinson M.I."/>
            <person name="Powell A.J."/>
            <person name="Barry K."/>
            <person name="Miller A.N."/>
            <person name="Grigoriev I.V."/>
            <person name="Debuchy R."/>
            <person name="Gladieux P."/>
            <person name="Thoren M.H."/>
            <person name="Johannesson H."/>
        </authorList>
    </citation>
    <scope>NUCLEOTIDE SEQUENCE</scope>
    <source>
        <strain evidence="9">CBS 958.72</strain>
    </source>
</reference>
<dbReference type="Pfam" id="PF02229">
    <property type="entry name" value="PC4"/>
    <property type="match status" value="1"/>
</dbReference>
<protein>
    <submittedName>
        <fullName evidence="9">Transcriptional Coactivator p15-domain-containing protein</fullName>
    </submittedName>
</protein>
<evidence type="ECO:0000256" key="2">
    <source>
        <dbReference type="ARBA" id="ARBA00009001"/>
    </source>
</evidence>
<evidence type="ECO:0000256" key="1">
    <source>
        <dbReference type="ARBA" id="ARBA00004123"/>
    </source>
</evidence>
<feature type="region of interest" description="Disordered" evidence="7">
    <location>
        <begin position="120"/>
        <end position="163"/>
    </location>
</feature>
<sequence>MPPKKRQIEYESEEERPQVKKSKGANSKAAAKEQPLGKGSDAEGNTYWEIGKNRRIGSSTFKGNTLINIREYYTDSNGEAKPGKKGISLSLEQYNNLLSIIPELNSSLLSKGLAIVSQETTSAAPAAAAPAKEPTAKSAKKKKANIEETSDEEVDEEVDDEED</sequence>
<keyword evidence="4" id="KW-0238">DNA-binding</keyword>
<feature type="domain" description="Transcriptional coactivator p15 (PC4) C-terminal" evidence="8">
    <location>
        <begin position="48"/>
        <end position="99"/>
    </location>
</feature>
<dbReference type="GO" id="GO:0060261">
    <property type="term" value="P:positive regulation of transcription initiation by RNA polymerase II"/>
    <property type="evidence" value="ECO:0007669"/>
    <property type="project" value="InterPro"/>
</dbReference>
<comment type="subcellular location">
    <subcellularLocation>
        <location evidence="1">Nucleus</location>
    </subcellularLocation>
</comment>
<feature type="region of interest" description="Disordered" evidence="7">
    <location>
        <begin position="1"/>
        <end position="45"/>
    </location>
</feature>
<dbReference type="InterPro" id="IPR009044">
    <property type="entry name" value="ssDNA-bd_transcriptional_reg"/>
</dbReference>
<dbReference type="AlphaFoldDB" id="A0AAE0N7N6"/>
<organism evidence="9 10">
    <name type="scientific">Lasiosphaeria ovina</name>
    <dbReference type="NCBI Taxonomy" id="92902"/>
    <lineage>
        <taxon>Eukaryota</taxon>
        <taxon>Fungi</taxon>
        <taxon>Dikarya</taxon>
        <taxon>Ascomycota</taxon>
        <taxon>Pezizomycotina</taxon>
        <taxon>Sordariomycetes</taxon>
        <taxon>Sordariomycetidae</taxon>
        <taxon>Sordariales</taxon>
        <taxon>Lasiosphaeriaceae</taxon>
        <taxon>Lasiosphaeria</taxon>
    </lineage>
</organism>
<keyword evidence="5" id="KW-0804">Transcription</keyword>
<reference evidence="9" key="1">
    <citation type="journal article" date="2023" name="Mol. Phylogenet. Evol.">
        <title>Genome-scale phylogeny and comparative genomics of the fungal order Sordariales.</title>
        <authorList>
            <person name="Hensen N."/>
            <person name="Bonometti L."/>
            <person name="Westerberg I."/>
            <person name="Brannstrom I.O."/>
            <person name="Guillou S."/>
            <person name="Cros-Aarteil S."/>
            <person name="Calhoun S."/>
            <person name="Haridas S."/>
            <person name="Kuo A."/>
            <person name="Mondo S."/>
            <person name="Pangilinan J."/>
            <person name="Riley R."/>
            <person name="LaButti K."/>
            <person name="Andreopoulos B."/>
            <person name="Lipzen A."/>
            <person name="Chen C."/>
            <person name="Yan M."/>
            <person name="Daum C."/>
            <person name="Ng V."/>
            <person name="Clum A."/>
            <person name="Steindorff A."/>
            <person name="Ohm R.A."/>
            <person name="Martin F."/>
            <person name="Silar P."/>
            <person name="Natvig D.O."/>
            <person name="Lalanne C."/>
            <person name="Gautier V."/>
            <person name="Ament-Velasquez S.L."/>
            <person name="Kruys A."/>
            <person name="Hutchinson M.I."/>
            <person name="Powell A.J."/>
            <person name="Barry K."/>
            <person name="Miller A.N."/>
            <person name="Grigoriev I.V."/>
            <person name="Debuchy R."/>
            <person name="Gladieux P."/>
            <person name="Hiltunen Thoren M."/>
            <person name="Johannesson H."/>
        </authorList>
    </citation>
    <scope>NUCLEOTIDE SEQUENCE</scope>
    <source>
        <strain evidence="9">CBS 958.72</strain>
    </source>
</reference>
<feature type="compositionally biased region" description="Acidic residues" evidence="7">
    <location>
        <begin position="148"/>
        <end position="163"/>
    </location>
</feature>
<evidence type="ECO:0000313" key="9">
    <source>
        <dbReference type="EMBL" id="KAK3373305.1"/>
    </source>
</evidence>
<evidence type="ECO:0000259" key="8">
    <source>
        <dbReference type="Pfam" id="PF02229"/>
    </source>
</evidence>
<dbReference type="SUPFAM" id="SSF54447">
    <property type="entry name" value="ssDNA-binding transcriptional regulator domain"/>
    <property type="match status" value="1"/>
</dbReference>
<keyword evidence="6" id="KW-0539">Nucleus</keyword>
<dbReference type="Gene3D" id="2.30.31.10">
    <property type="entry name" value="Transcriptional Coactivator Pc4, Chain A"/>
    <property type="match status" value="1"/>
</dbReference>
<dbReference type="GO" id="GO:0003713">
    <property type="term" value="F:transcription coactivator activity"/>
    <property type="evidence" value="ECO:0007669"/>
    <property type="project" value="InterPro"/>
</dbReference>
<dbReference type="InterPro" id="IPR045125">
    <property type="entry name" value="Sub1/Tcp4-like"/>
</dbReference>
<evidence type="ECO:0000256" key="4">
    <source>
        <dbReference type="ARBA" id="ARBA00023125"/>
    </source>
</evidence>
<feature type="compositionally biased region" description="Low complexity" evidence="7">
    <location>
        <begin position="120"/>
        <end position="137"/>
    </location>
</feature>
<evidence type="ECO:0000256" key="6">
    <source>
        <dbReference type="ARBA" id="ARBA00023242"/>
    </source>
</evidence>
<evidence type="ECO:0000256" key="5">
    <source>
        <dbReference type="ARBA" id="ARBA00023163"/>
    </source>
</evidence>
<comment type="caution">
    <text evidence="9">The sequence shown here is derived from an EMBL/GenBank/DDBJ whole genome shotgun (WGS) entry which is preliminary data.</text>
</comment>
<dbReference type="GO" id="GO:0005634">
    <property type="term" value="C:nucleus"/>
    <property type="evidence" value="ECO:0007669"/>
    <property type="project" value="UniProtKB-SubCell"/>
</dbReference>
<gene>
    <name evidence="9" type="ORF">B0T24DRAFT_256383</name>
</gene>
<keyword evidence="3" id="KW-0805">Transcription regulation</keyword>
<evidence type="ECO:0000256" key="7">
    <source>
        <dbReference type="SAM" id="MobiDB-lite"/>
    </source>
</evidence>